<evidence type="ECO:0000256" key="1">
    <source>
        <dbReference type="SAM" id="MobiDB-lite"/>
    </source>
</evidence>
<organism>
    <name type="scientific">Ixodes scapularis</name>
    <name type="common">Black-legged tick</name>
    <name type="synonym">Deer tick</name>
    <dbReference type="NCBI Taxonomy" id="6945"/>
    <lineage>
        <taxon>Eukaryota</taxon>
        <taxon>Metazoa</taxon>
        <taxon>Ecdysozoa</taxon>
        <taxon>Arthropoda</taxon>
        <taxon>Chelicerata</taxon>
        <taxon>Arachnida</taxon>
        <taxon>Acari</taxon>
        <taxon>Parasitiformes</taxon>
        <taxon>Ixodida</taxon>
        <taxon>Ixodoidea</taxon>
        <taxon>Ixodidae</taxon>
        <taxon>Ixodinae</taxon>
        <taxon>Ixodes</taxon>
    </lineage>
</organism>
<dbReference type="AlphaFoldDB" id="B7P2Y5"/>
<dbReference type="EMBL" id="ABJB010741187">
    <property type="status" value="NOT_ANNOTATED_CDS"/>
    <property type="molecule type" value="Genomic_DNA"/>
</dbReference>
<feature type="compositionally biased region" description="Polar residues" evidence="1">
    <location>
        <begin position="1"/>
        <end position="12"/>
    </location>
</feature>
<reference evidence="4" key="2">
    <citation type="submission" date="2020-05" db="UniProtKB">
        <authorList>
            <consortium name="EnsemblMetazoa"/>
        </authorList>
    </citation>
    <scope>IDENTIFICATION</scope>
    <source>
        <strain evidence="4">wikel</strain>
    </source>
</reference>
<evidence type="ECO:0000313" key="3">
    <source>
        <dbReference type="EMBL" id="EEC00957.1"/>
    </source>
</evidence>
<gene>
    <name evidence="3" type="ORF">IscW_ISCW000535</name>
</gene>
<dbReference type="HOGENOM" id="CLU_1808316_0_0_1"/>
<name>B7P2Y5_IXOSC</name>
<feature type="region of interest" description="Disordered" evidence="1">
    <location>
        <begin position="1"/>
        <end position="40"/>
    </location>
</feature>
<evidence type="ECO:0000313" key="4">
    <source>
        <dbReference type="EnsemblMetazoa" id="ISCW000535-PA"/>
    </source>
</evidence>
<keyword evidence="5" id="KW-1185">Reference proteome</keyword>
<feature type="transmembrane region" description="Helical" evidence="2">
    <location>
        <begin position="59"/>
        <end position="84"/>
    </location>
</feature>
<keyword evidence="2" id="KW-0472">Membrane</keyword>
<feature type="region of interest" description="Disordered" evidence="1">
    <location>
        <begin position="85"/>
        <end position="143"/>
    </location>
</feature>
<feature type="compositionally biased region" description="Low complexity" evidence="1">
    <location>
        <begin position="102"/>
        <end position="123"/>
    </location>
</feature>
<proteinExistence type="predicted"/>
<dbReference type="EMBL" id="DS625041">
    <property type="protein sequence ID" value="EEC00957.1"/>
    <property type="molecule type" value="Genomic_DNA"/>
</dbReference>
<evidence type="ECO:0000313" key="5">
    <source>
        <dbReference type="Proteomes" id="UP000001555"/>
    </source>
</evidence>
<dbReference type="PaxDb" id="6945-B7P2Y5"/>
<keyword evidence="2" id="KW-1133">Transmembrane helix</keyword>
<dbReference type="Proteomes" id="UP000001555">
    <property type="component" value="Unassembled WGS sequence"/>
</dbReference>
<dbReference type="EnsemblMetazoa" id="ISCW000535-RA">
    <property type="protein sequence ID" value="ISCW000535-PA"/>
    <property type="gene ID" value="ISCW000535"/>
</dbReference>
<dbReference type="VEuPathDB" id="VectorBase:ISCI000535"/>
<accession>B7P2Y5</accession>
<dbReference type="InParanoid" id="B7P2Y5"/>
<dbReference type="VEuPathDB" id="VectorBase:ISCW000535"/>
<protein>
    <submittedName>
        <fullName evidence="3 4">Uncharacterized protein</fullName>
    </submittedName>
</protein>
<sequence length="143" mass="15249">MSSSTEIPSASGETLGGRPQEPLKNFSGASSPTGSRTPAVLTEVLEEMQQAQKRDQRRVLLGFIVMMVCIIFVVTFVLISRYYADDPNARRPPQPTGPIRQSTAVASSRAARGAATRGSETRGPALGDPWAPLPRGLAKNRGA</sequence>
<evidence type="ECO:0000256" key="2">
    <source>
        <dbReference type="SAM" id="Phobius"/>
    </source>
</evidence>
<keyword evidence="2" id="KW-0812">Transmembrane</keyword>
<feature type="compositionally biased region" description="Polar residues" evidence="1">
    <location>
        <begin position="27"/>
        <end position="36"/>
    </location>
</feature>
<reference evidence="3 5" key="1">
    <citation type="submission" date="2008-03" db="EMBL/GenBank/DDBJ databases">
        <title>Annotation of Ixodes scapularis.</title>
        <authorList>
            <consortium name="Ixodes scapularis Genome Project Consortium"/>
            <person name="Caler E."/>
            <person name="Hannick L.I."/>
            <person name="Bidwell S."/>
            <person name="Joardar V."/>
            <person name="Thiagarajan M."/>
            <person name="Amedeo P."/>
            <person name="Galinsky K.J."/>
            <person name="Schobel S."/>
            <person name="Inman J."/>
            <person name="Hostetler J."/>
            <person name="Miller J."/>
            <person name="Hammond M."/>
            <person name="Megy K."/>
            <person name="Lawson D."/>
            <person name="Kodira C."/>
            <person name="Sutton G."/>
            <person name="Meyer J."/>
            <person name="Hill C.A."/>
            <person name="Birren B."/>
            <person name="Nene V."/>
            <person name="Collins F."/>
            <person name="Alarcon-Chaidez F."/>
            <person name="Wikel S."/>
            <person name="Strausberg R."/>
        </authorList>
    </citation>
    <scope>NUCLEOTIDE SEQUENCE [LARGE SCALE GENOMIC DNA]</scope>
    <source>
        <strain evidence="5">Wikel</strain>
        <strain evidence="3">Wikel colony</strain>
    </source>
</reference>